<dbReference type="GO" id="GO:0005507">
    <property type="term" value="F:copper ion binding"/>
    <property type="evidence" value="ECO:0007669"/>
    <property type="project" value="InterPro"/>
</dbReference>
<keyword evidence="11" id="KW-1185">Reference proteome</keyword>
<dbReference type="KEGG" id="mmai:sS8_4602"/>
<dbReference type="InterPro" id="IPR007533">
    <property type="entry name" value="Cyt_c_oxidase_assmbl_CtaG"/>
</dbReference>
<evidence type="ECO:0000256" key="3">
    <source>
        <dbReference type="ARBA" id="ARBA00009620"/>
    </source>
</evidence>
<dbReference type="NCBIfam" id="NF003465">
    <property type="entry name" value="PRK05089.1"/>
    <property type="match status" value="1"/>
</dbReference>
<organism evidence="10 11">
    <name type="scientific">Methylocaldum marinum</name>
    <dbReference type="NCBI Taxonomy" id="1432792"/>
    <lineage>
        <taxon>Bacteria</taxon>
        <taxon>Pseudomonadati</taxon>
        <taxon>Pseudomonadota</taxon>
        <taxon>Gammaproteobacteria</taxon>
        <taxon>Methylococcales</taxon>
        <taxon>Methylococcaceae</taxon>
        <taxon>Methylocaldum</taxon>
    </lineage>
</organism>
<dbReference type="AlphaFoldDB" id="A0A250KY70"/>
<keyword evidence="9" id="KW-0472">Membrane</keyword>
<evidence type="ECO:0000256" key="2">
    <source>
        <dbReference type="ARBA" id="ARBA00004382"/>
    </source>
</evidence>
<accession>A0A250KY70</accession>
<sequence length="169" mass="19218">MIWSIVLVAVGMFGFGFAMVPLYNVFCEVTGLNGKVKTEAVADAEYVVDESRELTIEFITSVNENMPLAFRAEKNKMKIHPGRYYTVKFYAENTTDKKMVGRAIPSVAPGVATEYLSKAECFCFSEQEFEPHKLREMPVRFVIDPSIPEIVKDLTLSYTFFDITDKKQN</sequence>
<keyword evidence="6" id="KW-0735">Signal-anchor</keyword>
<dbReference type="Proteomes" id="UP000266313">
    <property type="component" value="Chromosome"/>
</dbReference>
<keyword evidence="5" id="KW-0812">Transmembrane</keyword>
<evidence type="ECO:0000313" key="10">
    <source>
        <dbReference type="EMBL" id="BBA36532.1"/>
    </source>
</evidence>
<dbReference type="PIRSF" id="PIRSF005413">
    <property type="entry name" value="COX11"/>
    <property type="match status" value="1"/>
</dbReference>
<dbReference type="Gene3D" id="2.60.370.10">
    <property type="entry name" value="Ctag/Cox11"/>
    <property type="match status" value="1"/>
</dbReference>
<evidence type="ECO:0000256" key="4">
    <source>
        <dbReference type="ARBA" id="ARBA00015384"/>
    </source>
</evidence>
<dbReference type="SUPFAM" id="SSF110111">
    <property type="entry name" value="Ctag/Cox11"/>
    <property type="match status" value="1"/>
</dbReference>
<reference evidence="10 11" key="1">
    <citation type="submission" date="2016-12" db="EMBL/GenBank/DDBJ databases">
        <title>Genome sequencing of Methylocaldum marinum.</title>
        <authorList>
            <person name="Takeuchi M."/>
            <person name="Kamagata Y."/>
            <person name="Hiraoka S."/>
            <person name="Oshima K."/>
            <person name="Hattori M."/>
            <person name="Iwasaki W."/>
        </authorList>
    </citation>
    <scope>NUCLEOTIDE SEQUENCE [LARGE SCALE GENOMIC DNA]</scope>
    <source>
        <strain evidence="10 11">S8</strain>
    </source>
</reference>
<dbReference type="PANTHER" id="PTHR21320:SF3">
    <property type="entry name" value="CYTOCHROME C OXIDASE ASSEMBLY PROTEIN COX11, MITOCHONDRIAL-RELATED"/>
    <property type="match status" value="1"/>
</dbReference>
<protein>
    <recommendedName>
        <fullName evidence="4">Cytochrome c oxidase assembly protein CtaG</fullName>
    </recommendedName>
</protein>
<dbReference type="PANTHER" id="PTHR21320">
    <property type="entry name" value="CYTOCHROME C OXIDASE ASSEMBLY PROTEIN COX11-RELATED"/>
    <property type="match status" value="1"/>
</dbReference>
<evidence type="ECO:0000256" key="5">
    <source>
        <dbReference type="ARBA" id="ARBA00022692"/>
    </source>
</evidence>
<keyword evidence="7" id="KW-1133">Transmembrane helix</keyword>
<comment type="similarity">
    <text evidence="3">Belongs to the COX11/CtaG family.</text>
</comment>
<name>A0A250KY70_9GAMM</name>
<keyword evidence="8" id="KW-0186">Copper</keyword>
<comment type="function">
    <text evidence="1">Exerts its effect at some terminal stage of cytochrome c oxidase synthesis, probably by being involved in the insertion of the copper B into subunit I.</text>
</comment>
<evidence type="ECO:0000256" key="9">
    <source>
        <dbReference type="ARBA" id="ARBA00023136"/>
    </source>
</evidence>
<evidence type="ECO:0000313" key="11">
    <source>
        <dbReference type="Proteomes" id="UP000266313"/>
    </source>
</evidence>
<dbReference type="GO" id="GO:0005886">
    <property type="term" value="C:plasma membrane"/>
    <property type="evidence" value="ECO:0007669"/>
    <property type="project" value="UniProtKB-SubCell"/>
</dbReference>
<comment type="subcellular location">
    <subcellularLocation>
        <location evidence="2">Cell inner membrane</location>
        <topology evidence="2">Single-pass type II membrane protein</topology>
        <orientation evidence="2">Periplasmic side</orientation>
    </subcellularLocation>
</comment>
<evidence type="ECO:0000256" key="6">
    <source>
        <dbReference type="ARBA" id="ARBA00022968"/>
    </source>
</evidence>
<dbReference type="EMBL" id="AP017928">
    <property type="protein sequence ID" value="BBA36532.1"/>
    <property type="molecule type" value="Genomic_DNA"/>
</dbReference>
<dbReference type="Pfam" id="PF04442">
    <property type="entry name" value="CtaG_Cox11"/>
    <property type="match status" value="1"/>
</dbReference>
<evidence type="ECO:0000256" key="7">
    <source>
        <dbReference type="ARBA" id="ARBA00022989"/>
    </source>
</evidence>
<evidence type="ECO:0000256" key="8">
    <source>
        <dbReference type="ARBA" id="ARBA00023008"/>
    </source>
</evidence>
<proteinExistence type="inferred from homology"/>
<gene>
    <name evidence="10" type="ORF">sS8_4602</name>
</gene>
<evidence type="ECO:0000256" key="1">
    <source>
        <dbReference type="ARBA" id="ARBA00004007"/>
    </source>
</evidence>
<dbReference type="InterPro" id="IPR023471">
    <property type="entry name" value="CtaG/Cox11_dom_sf"/>
</dbReference>